<dbReference type="EMBL" id="BSXG01000171">
    <property type="protein sequence ID" value="GME51088.1"/>
    <property type="molecule type" value="Genomic_DNA"/>
</dbReference>
<gene>
    <name evidence="1" type="primary">g7292</name>
    <name evidence="1" type="ORF">NpPPO83_00007292</name>
</gene>
<proteinExistence type="predicted"/>
<keyword evidence="2" id="KW-1185">Reference proteome</keyword>
<evidence type="ECO:0000313" key="2">
    <source>
        <dbReference type="Proteomes" id="UP001165186"/>
    </source>
</evidence>
<accession>A0ACB5SPR2</accession>
<name>A0ACB5SPR2_9PEZI</name>
<sequence length="968" mass="107590">MMRYRRYRVFVVFAVLTVLVLWQFAGSETWRSNGLPAVNLPGGSSGSAPALDIPDVLLPPAGNSNPIATEDKDKTPDVKVPVAEKPQDKEEPPALPESSKPVQKNPPPALETPAGKYKGDGLDTPYLDSDVVAGVPQEPQIVVPQEQGEGRKEVPGELEEAAIHWRKLKEHFPVTSTIQLPKGSPKPMPKIQATFAKESATEKKEREARLMAVKEAMAFSWNGYRKYAWMKDELSPVSNGSRNPFAGWGATLVDTLDSLYIMGMEDEFEEAVAAVADIDFTTSFRKDIPLFETVIRYLGGLIAAYDVSGLKHKILLDKAVELAEVLMGAFDTPNRMPITFYYWMPTYASQPHRAGTRVVLAEIGSLSVEFTRLAQLTKEPKYYDAIARITDAFLEWEDTLLPGMWPVHVDASGCKRPEMDTGNTVDSAHPPLKAADKLIPSENSGKLPLSYDEEASSSYTGVEKAKGKPENKNNPNRFGGKDPVPDDDSDDLDDHLFKRQLDDPISLSKAAMGEAIEDEVRTEKASLSVEKEVVASTSKVAPKPSASLADCAPQGLAASSPHGSQQFTLGGMSDSMYEYFPKEYLLLGGLAPEYQTMYEKSIDVVTSDLLFRPMLPDGSPDVLFSGTLSVSPPDKKNKKAIKKLKAEGTHLTCFAGGMFAYGAKIFGRTEDVKIGAELTQGCVWAYNVTNTGIMPESFIMTPCESTKGCEWNETKWYDELDPYADSRQETYERQLEHYSSQVAMARSKATEAPTEAADFGIATAAATADAVPTNAIPPSVPKHRMDRRQLGDVDNDKKDIKPSKTTYSSAHEPADYADPDKSDPAIAHIWKPQRPLDHEEYVNKRIEEERLPEGFVRVESRHYILRPEAIESVWYMYRITGDPHWREAGWNMFEAVQNHCRAEFGYSAIDDVTKTAPTLKDEMESFWLAETLKYFYLLFADEELVSLDEWVLNTEAHMFRRPDAPVRV</sequence>
<keyword evidence="1" id="KW-0378">Hydrolase</keyword>
<evidence type="ECO:0000313" key="1">
    <source>
        <dbReference type="EMBL" id="GME51088.1"/>
    </source>
</evidence>
<protein>
    <submittedName>
        <fullName evidence="1">Glycoside hydrolase family 47</fullName>
    </submittedName>
</protein>
<comment type="caution">
    <text evidence="1">The sequence shown here is derived from an EMBL/GenBank/DDBJ whole genome shotgun (WGS) entry which is preliminary data.</text>
</comment>
<organism evidence="1 2">
    <name type="scientific">Neofusicoccum parvum</name>
    <dbReference type="NCBI Taxonomy" id="310453"/>
    <lineage>
        <taxon>Eukaryota</taxon>
        <taxon>Fungi</taxon>
        <taxon>Dikarya</taxon>
        <taxon>Ascomycota</taxon>
        <taxon>Pezizomycotina</taxon>
        <taxon>Dothideomycetes</taxon>
        <taxon>Dothideomycetes incertae sedis</taxon>
        <taxon>Botryosphaeriales</taxon>
        <taxon>Botryosphaeriaceae</taxon>
        <taxon>Neofusicoccum</taxon>
    </lineage>
</organism>
<reference evidence="1" key="1">
    <citation type="submission" date="2024-09" db="EMBL/GenBank/DDBJ databases">
        <title>Draft Genome Sequences of Neofusicoccum parvum.</title>
        <authorList>
            <person name="Ashida A."/>
            <person name="Camagna M."/>
            <person name="Tanaka A."/>
            <person name="Takemoto D."/>
        </authorList>
    </citation>
    <scope>NUCLEOTIDE SEQUENCE</scope>
    <source>
        <strain evidence="1">PPO83</strain>
    </source>
</reference>
<dbReference type="Proteomes" id="UP001165186">
    <property type="component" value="Unassembled WGS sequence"/>
</dbReference>